<feature type="chain" id="PRO_5029642611" description="Cnidarian restricted protein" evidence="1">
    <location>
        <begin position="24"/>
        <end position="133"/>
    </location>
</feature>
<evidence type="ECO:0008006" key="4">
    <source>
        <dbReference type="Google" id="ProtNLM"/>
    </source>
</evidence>
<proteinExistence type="predicted"/>
<dbReference type="Proteomes" id="UP000594262">
    <property type="component" value="Unplaced"/>
</dbReference>
<feature type="signal peptide" evidence="1">
    <location>
        <begin position="1"/>
        <end position="23"/>
    </location>
</feature>
<evidence type="ECO:0000313" key="3">
    <source>
        <dbReference type="Proteomes" id="UP000594262"/>
    </source>
</evidence>
<protein>
    <recommendedName>
        <fullName evidence="4">Cnidarian restricted protein</fullName>
    </recommendedName>
</protein>
<evidence type="ECO:0000256" key="1">
    <source>
        <dbReference type="SAM" id="SignalP"/>
    </source>
</evidence>
<dbReference type="AlphaFoldDB" id="A0A7M5V289"/>
<reference evidence="2" key="1">
    <citation type="submission" date="2021-01" db="UniProtKB">
        <authorList>
            <consortium name="EnsemblMetazoa"/>
        </authorList>
    </citation>
    <scope>IDENTIFICATION</scope>
</reference>
<keyword evidence="3" id="KW-1185">Reference proteome</keyword>
<dbReference type="EnsemblMetazoa" id="CLYHEMT006321.1">
    <property type="protein sequence ID" value="CLYHEMP006321.1"/>
    <property type="gene ID" value="CLYHEMG006321"/>
</dbReference>
<sequence>MMADYMNIAIPIMLVWFAISCNAEVSEVTVYRQRVQDLGLRTARSSALFTACTIGGKRYHSGEIFIARNCERMCQCRRTRKFQIITCMPLCPRMRPTTCRQGLVRAIARYVYTFRPLCYCPTTMCVRDRTFVP</sequence>
<name>A0A7M5V289_9CNID</name>
<keyword evidence="1" id="KW-0732">Signal</keyword>
<accession>A0A7M5V289</accession>
<organism evidence="2 3">
    <name type="scientific">Clytia hemisphaerica</name>
    <dbReference type="NCBI Taxonomy" id="252671"/>
    <lineage>
        <taxon>Eukaryota</taxon>
        <taxon>Metazoa</taxon>
        <taxon>Cnidaria</taxon>
        <taxon>Hydrozoa</taxon>
        <taxon>Hydroidolina</taxon>
        <taxon>Leptothecata</taxon>
        <taxon>Obeliida</taxon>
        <taxon>Clytiidae</taxon>
        <taxon>Clytia</taxon>
    </lineage>
</organism>
<dbReference type="RefSeq" id="XP_066920834.1">
    <property type="nucleotide sequence ID" value="XM_067064733.1"/>
</dbReference>
<evidence type="ECO:0000313" key="2">
    <source>
        <dbReference type="EnsemblMetazoa" id="CLYHEMP006321.1"/>
    </source>
</evidence>
<dbReference type="GeneID" id="136808196"/>